<dbReference type="AlphaFoldDB" id="A0A382JYM0"/>
<reference evidence="9" key="1">
    <citation type="submission" date="2018-05" db="EMBL/GenBank/DDBJ databases">
        <authorList>
            <person name="Lanie J.A."/>
            <person name="Ng W.-L."/>
            <person name="Kazmierczak K.M."/>
            <person name="Andrzejewski T.M."/>
            <person name="Davidsen T.M."/>
            <person name="Wayne K.J."/>
            <person name="Tettelin H."/>
            <person name="Glass J.I."/>
            <person name="Rusch D."/>
            <person name="Podicherti R."/>
            <person name="Tsui H.-C.T."/>
            <person name="Winkler M.E."/>
        </authorList>
    </citation>
    <scope>NUCLEOTIDE SEQUENCE</scope>
</reference>
<feature type="transmembrane region" description="Helical" evidence="8">
    <location>
        <begin position="188"/>
        <end position="209"/>
    </location>
</feature>
<keyword evidence="4 8" id="KW-0812">Transmembrane</keyword>
<feature type="transmembrane region" description="Helical" evidence="8">
    <location>
        <begin position="105"/>
        <end position="129"/>
    </location>
</feature>
<protein>
    <recommendedName>
        <fullName evidence="10">Trk family potassium uptake protein</fullName>
    </recommendedName>
</protein>
<sequence>MNKKWKPNKGDRVIRHPREEELQTVQISSTNRRSHPKIFASPMMLIYIFLGLIIIGTILLLMPFATASGNFTPFIDALFTATSAATVTGLTSVTTSTHWSYTGQAIILTLIFIGGLGIMTVTGFLLILFGHRVSLSQQVLIKDSFQINQLGGLAKITLLMVGFAVLVQSIGFFVLLMRLVNIYPFGQAIWQSLFHSVSAFNNAGFVIFPNSESLSYFKNDYLVLLIIGTLIFVGSIGYWTIIDLGSKFSFSKLHLNTKLVIITTATLIFIGAVFFLASETNNPKTIKDLPL</sequence>
<gene>
    <name evidence="9" type="ORF">METZ01_LOCUS270084</name>
</gene>
<feature type="non-terminal residue" evidence="9">
    <location>
        <position position="1"/>
    </location>
</feature>
<proteinExistence type="predicted"/>
<keyword evidence="7 8" id="KW-0472">Membrane</keyword>
<feature type="transmembrane region" description="Helical" evidence="8">
    <location>
        <begin position="150"/>
        <end position="176"/>
    </location>
</feature>
<dbReference type="EMBL" id="UINC01077261">
    <property type="protein sequence ID" value="SVC17230.1"/>
    <property type="molecule type" value="Genomic_DNA"/>
</dbReference>
<dbReference type="GO" id="GO:0030001">
    <property type="term" value="P:metal ion transport"/>
    <property type="evidence" value="ECO:0007669"/>
    <property type="project" value="UniProtKB-ARBA"/>
</dbReference>
<dbReference type="PANTHER" id="PTHR32024:SF1">
    <property type="entry name" value="KTR SYSTEM POTASSIUM UPTAKE PROTEIN B"/>
    <property type="match status" value="1"/>
</dbReference>
<keyword evidence="3" id="KW-1003">Cell membrane</keyword>
<feature type="non-terminal residue" evidence="9">
    <location>
        <position position="291"/>
    </location>
</feature>
<evidence type="ECO:0000256" key="6">
    <source>
        <dbReference type="ARBA" id="ARBA00023065"/>
    </source>
</evidence>
<comment type="subcellular location">
    <subcellularLocation>
        <location evidence="1">Cell membrane</location>
        <topology evidence="1">Multi-pass membrane protein</topology>
    </subcellularLocation>
</comment>
<evidence type="ECO:0000256" key="4">
    <source>
        <dbReference type="ARBA" id="ARBA00022692"/>
    </source>
</evidence>
<dbReference type="GO" id="GO:0005886">
    <property type="term" value="C:plasma membrane"/>
    <property type="evidence" value="ECO:0007669"/>
    <property type="project" value="UniProtKB-SubCell"/>
</dbReference>
<keyword evidence="2" id="KW-0813">Transport</keyword>
<feature type="transmembrane region" description="Helical" evidence="8">
    <location>
        <begin position="38"/>
        <end position="62"/>
    </location>
</feature>
<evidence type="ECO:0000256" key="8">
    <source>
        <dbReference type="SAM" id="Phobius"/>
    </source>
</evidence>
<accession>A0A382JYM0</accession>
<evidence type="ECO:0000313" key="9">
    <source>
        <dbReference type="EMBL" id="SVC17230.1"/>
    </source>
</evidence>
<evidence type="ECO:0000256" key="3">
    <source>
        <dbReference type="ARBA" id="ARBA00022475"/>
    </source>
</evidence>
<evidence type="ECO:0000256" key="1">
    <source>
        <dbReference type="ARBA" id="ARBA00004651"/>
    </source>
</evidence>
<dbReference type="InterPro" id="IPR003445">
    <property type="entry name" value="Cat_transpt"/>
</dbReference>
<keyword evidence="5 8" id="KW-1133">Transmembrane helix</keyword>
<evidence type="ECO:0000256" key="7">
    <source>
        <dbReference type="ARBA" id="ARBA00023136"/>
    </source>
</evidence>
<dbReference type="GO" id="GO:0008324">
    <property type="term" value="F:monoatomic cation transmembrane transporter activity"/>
    <property type="evidence" value="ECO:0007669"/>
    <property type="project" value="InterPro"/>
</dbReference>
<name>A0A382JYM0_9ZZZZ</name>
<keyword evidence="6" id="KW-0406">Ion transport</keyword>
<feature type="transmembrane region" description="Helical" evidence="8">
    <location>
        <begin position="259"/>
        <end position="277"/>
    </location>
</feature>
<evidence type="ECO:0000256" key="5">
    <source>
        <dbReference type="ARBA" id="ARBA00022989"/>
    </source>
</evidence>
<dbReference type="Pfam" id="PF02386">
    <property type="entry name" value="TrkH"/>
    <property type="match status" value="1"/>
</dbReference>
<organism evidence="9">
    <name type="scientific">marine metagenome</name>
    <dbReference type="NCBI Taxonomy" id="408172"/>
    <lineage>
        <taxon>unclassified sequences</taxon>
        <taxon>metagenomes</taxon>
        <taxon>ecological metagenomes</taxon>
    </lineage>
</organism>
<evidence type="ECO:0000256" key="2">
    <source>
        <dbReference type="ARBA" id="ARBA00022448"/>
    </source>
</evidence>
<dbReference type="PANTHER" id="PTHR32024">
    <property type="entry name" value="TRK SYSTEM POTASSIUM UPTAKE PROTEIN TRKG-RELATED"/>
    <property type="match status" value="1"/>
</dbReference>
<feature type="transmembrane region" description="Helical" evidence="8">
    <location>
        <begin position="221"/>
        <end position="239"/>
    </location>
</feature>
<evidence type="ECO:0008006" key="10">
    <source>
        <dbReference type="Google" id="ProtNLM"/>
    </source>
</evidence>